<dbReference type="Pfam" id="PF14771">
    <property type="entry name" value="DUF4476"/>
    <property type="match status" value="1"/>
</dbReference>
<dbReference type="HOGENOM" id="CLU_515378_0_0_1"/>
<dbReference type="RefSeq" id="XP_002294184.1">
    <property type="nucleotide sequence ID" value="XM_002294148.1"/>
</dbReference>
<sequence length="529" mass="57825">MGNSPSNHVSLTLNESGTRIAAGSVITGSVRASIPTNTSTDVLVGTTLLFVGKEDVKVRYTRSNPFSLLSHIIRAVIPIGHSPQSSIQAGSYDIPFQYTIPEDIPSSFHHTGDGGYCSVRYKVKLQFKKGSDKEIPLDIIGKPPVGSPVSYLVQPETTKVTFFCCIPRGTMTMAANVSNTRVGIGQDMKIDLGAKNESSERIEFVSATLKESINWSSSGHHSHSKNQIVSKRFRITDAMKAKRKDSLREIKVEHQQSGVESRGFSDSVYREILDAVRDGANVVFLRIPSNVHNSYRGRLVTIEHYLSIKAKTPSCTKDPKIHVPLQIVSSSHPSITPTAPVTSVAAVPSAPLPGWDQSNVTTIPIVEATVIGPTIYGGDIVDGNGGVVSSYVVPSAPASPTEYTFQTLLGEIQSSLSVKMKLEDLLKVPQWKSIISALQPKEFVAILNTVMLDFDKVDVVNVLARNVNAFTCFYAVVVLRSVSNWLRIQIVQTMIPCIVDLRDSKSVLLNELSDWERISTEQDFEKALM</sequence>
<feature type="domain" description="Arrestin C-terminal-like" evidence="1">
    <location>
        <begin position="167"/>
        <end position="332"/>
    </location>
</feature>
<dbReference type="InterPro" id="IPR011022">
    <property type="entry name" value="Arrestin_C-like"/>
</dbReference>
<accession>B8CD35</accession>
<dbReference type="InterPro" id="IPR011021">
    <property type="entry name" value="Arrestin-like_N"/>
</dbReference>
<dbReference type="SMART" id="SM01017">
    <property type="entry name" value="Arrestin_C"/>
    <property type="match status" value="1"/>
</dbReference>
<dbReference type="InterPro" id="IPR014752">
    <property type="entry name" value="Arrestin-like_C"/>
</dbReference>
<protein>
    <recommendedName>
        <fullName evidence="1">Arrestin C-terminal-like domain-containing protein</fullName>
    </recommendedName>
</protein>
<dbReference type="eggNOG" id="ENOG502SEF1">
    <property type="taxonomic scope" value="Eukaryota"/>
</dbReference>
<dbReference type="Gene3D" id="2.60.40.640">
    <property type="match status" value="2"/>
</dbReference>
<dbReference type="InterPro" id="IPR028011">
    <property type="entry name" value="DUF4476"/>
</dbReference>
<dbReference type="EMBL" id="CM000650">
    <property type="protein sequence ID" value="EED88539.1"/>
    <property type="molecule type" value="Genomic_DNA"/>
</dbReference>
<evidence type="ECO:0000313" key="2">
    <source>
        <dbReference type="EMBL" id="EED88539.1"/>
    </source>
</evidence>
<dbReference type="InterPro" id="IPR050357">
    <property type="entry name" value="Arrestin_domain-protein"/>
</dbReference>
<gene>
    <name evidence="2" type="ORF">THAPSDRAFT_10064</name>
</gene>
<keyword evidence="3" id="KW-1185">Reference proteome</keyword>
<dbReference type="InParanoid" id="B8CD35"/>
<dbReference type="PaxDb" id="35128-Thaps10064"/>
<dbReference type="GO" id="GO:0005737">
    <property type="term" value="C:cytoplasm"/>
    <property type="evidence" value="ECO:0000318"/>
    <property type="project" value="GO_Central"/>
</dbReference>
<evidence type="ECO:0000259" key="1">
    <source>
        <dbReference type="SMART" id="SM01017"/>
    </source>
</evidence>
<dbReference type="GO" id="GO:0015031">
    <property type="term" value="P:protein transport"/>
    <property type="evidence" value="ECO:0000318"/>
    <property type="project" value="GO_Central"/>
</dbReference>
<organism evidence="2 3">
    <name type="scientific">Thalassiosira pseudonana</name>
    <name type="common">Marine diatom</name>
    <name type="synonym">Cyclotella nana</name>
    <dbReference type="NCBI Taxonomy" id="35128"/>
    <lineage>
        <taxon>Eukaryota</taxon>
        <taxon>Sar</taxon>
        <taxon>Stramenopiles</taxon>
        <taxon>Ochrophyta</taxon>
        <taxon>Bacillariophyta</taxon>
        <taxon>Coscinodiscophyceae</taxon>
        <taxon>Thalassiosirophycidae</taxon>
        <taxon>Thalassiosirales</taxon>
        <taxon>Thalassiosiraceae</taxon>
        <taxon>Thalassiosira</taxon>
    </lineage>
</organism>
<dbReference type="PANTHER" id="PTHR11188">
    <property type="entry name" value="ARRESTIN DOMAIN CONTAINING PROTEIN"/>
    <property type="match status" value="1"/>
</dbReference>
<dbReference type="GeneID" id="7444292"/>
<reference evidence="2 3" key="2">
    <citation type="journal article" date="2008" name="Nature">
        <title>The Phaeodactylum genome reveals the evolutionary history of diatom genomes.</title>
        <authorList>
            <person name="Bowler C."/>
            <person name="Allen A.E."/>
            <person name="Badger J.H."/>
            <person name="Grimwood J."/>
            <person name="Jabbari K."/>
            <person name="Kuo A."/>
            <person name="Maheswari U."/>
            <person name="Martens C."/>
            <person name="Maumus F."/>
            <person name="Otillar R.P."/>
            <person name="Rayko E."/>
            <person name="Salamov A."/>
            <person name="Vandepoele K."/>
            <person name="Beszteri B."/>
            <person name="Gruber A."/>
            <person name="Heijde M."/>
            <person name="Katinka M."/>
            <person name="Mock T."/>
            <person name="Valentin K."/>
            <person name="Verret F."/>
            <person name="Berges J.A."/>
            <person name="Brownlee C."/>
            <person name="Cadoret J.P."/>
            <person name="Chiovitti A."/>
            <person name="Choi C.J."/>
            <person name="Coesel S."/>
            <person name="De Martino A."/>
            <person name="Detter J.C."/>
            <person name="Durkin C."/>
            <person name="Falciatore A."/>
            <person name="Fournet J."/>
            <person name="Haruta M."/>
            <person name="Huysman M.J."/>
            <person name="Jenkins B.D."/>
            <person name="Jiroutova K."/>
            <person name="Jorgensen R.E."/>
            <person name="Joubert Y."/>
            <person name="Kaplan A."/>
            <person name="Kroger N."/>
            <person name="Kroth P.G."/>
            <person name="La Roche J."/>
            <person name="Lindquist E."/>
            <person name="Lommer M."/>
            <person name="Martin-Jezequel V."/>
            <person name="Lopez P.J."/>
            <person name="Lucas S."/>
            <person name="Mangogna M."/>
            <person name="McGinnis K."/>
            <person name="Medlin L.K."/>
            <person name="Montsant A."/>
            <person name="Oudot-Le Secq M.P."/>
            <person name="Napoli C."/>
            <person name="Obornik M."/>
            <person name="Parker M.S."/>
            <person name="Petit J.L."/>
            <person name="Porcel B.M."/>
            <person name="Poulsen N."/>
            <person name="Robison M."/>
            <person name="Rychlewski L."/>
            <person name="Rynearson T.A."/>
            <person name="Schmutz J."/>
            <person name="Shapiro H."/>
            <person name="Siaut M."/>
            <person name="Stanley M."/>
            <person name="Sussman M.R."/>
            <person name="Taylor A.R."/>
            <person name="Vardi A."/>
            <person name="von Dassow P."/>
            <person name="Vyverman W."/>
            <person name="Willis A."/>
            <person name="Wyrwicz L.S."/>
            <person name="Rokhsar D.S."/>
            <person name="Weissenbach J."/>
            <person name="Armbrust E.V."/>
            <person name="Green B.R."/>
            <person name="Van de Peer Y."/>
            <person name="Grigoriev I.V."/>
        </authorList>
    </citation>
    <scope>NUCLEOTIDE SEQUENCE [LARGE SCALE GENOMIC DNA]</scope>
    <source>
        <strain evidence="2 3">CCMP1335</strain>
    </source>
</reference>
<dbReference type="PANTHER" id="PTHR11188:SF17">
    <property type="entry name" value="FI21816P1"/>
    <property type="match status" value="1"/>
</dbReference>
<dbReference type="Proteomes" id="UP000001449">
    <property type="component" value="Chromosome 15"/>
</dbReference>
<dbReference type="STRING" id="35128.B8CD35"/>
<reference evidence="2 3" key="1">
    <citation type="journal article" date="2004" name="Science">
        <title>The genome of the diatom Thalassiosira pseudonana: ecology, evolution, and metabolism.</title>
        <authorList>
            <person name="Armbrust E.V."/>
            <person name="Berges J.A."/>
            <person name="Bowler C."/>
            <person name="Green B.R."/>
            <person name="Martinez D."/>
            <person name="Putnam N.H."/>
            <person name="Zhou S."/>
            <person name="Allen A.E."/>
            <person name="Apt K.E."/>
            <person name="Bechner M."/>
            <person name="Brzezinski M.A."/>
            <person name="Chaal B.K."/>
            <person name="Chiovitti A."/>
            <person name="Davis A.K."/>
            <person name="Demarest M.S."/>
            <person name="Detter J.C."/>
            <person name="Glavina T."/>
            <person name="Goodstein D."/>
            <person name="Hadi M.Z."/>
            <person name="Hellsten U."/>
            <person name="Hildebrand M."/>
            <person name="Jenkins B.D."/>
            <person name="Jurka J."/>
            <person name="Kapitonov V.V."/>
            <person name="Kroger N."/>
            <person name="Lau W.W."/>
            <person name="Lane T.W."/>
            <person name="Larimer F.W."/>
            <person name="Lippmeier J.C."/>
            <person name="Lucas S."/>
            <person name="Medina M."/>
            <person name="Montsant A."/>
            <person name="Obornik M."/>
            <person name="Parker M.S."/>
            <person name="Palenik B."/>
            <person name="Pazour G.J."/>
            <person name="Richardson P.M."/>
            <person name="Rynearson T.A."/>
            <person name="Saito M.A."/>
            <person name="Schwartz D.C."/>
            <person name="Thamatrakoln K."/>
            <person name="Valentin K."/>
            <person name="Vardi A."/>
            <person name="Wilkerson F.P."/>
            <person name="Rokhsar D.S."/>
        </authorList>
    </citation>
    <scope>NUCLEOTIDE SEQUENCE [LARGE SCALE GENOMIC DNA]</scope>
    <source>
        <strain evidence="2 3">CCMP1335</strain>
    </source>
</reference>
<dbReference type="Pfam" id="PF02752">
    <property type="entry name" value="Arrestin_C"/>
    <property type="match status" value="1"/>
</dbReference>
<dbReference type="Pfam" id="PF00339">
    <property type="entry name" value="Arrestin_N"/>
    <property type="match status" value="1"/>
</dbReference>
<evidence type="ECO:0000313" key="3">
    <source>
        <dbReference type="Proteomes" id="UP000001449"/>
    </source>
</evidence>
<dbReference type="OMA" id="SACQIRI"/>
<name>B8CD35_THAPS</name>
<dbReference type="AlphaFoldDB" id="B8CD35"/>
<dbReference type="KEGG" id="tps:THAPSDRAFT_10064"/>
<proteinExistence type="predicted"/>